<feature type="region of interest" description="Disordered" evidence="1">
    <location>
        <begin position="1"/>
        <end position="27"/>
    </location>
</feature>
<protein>
    <submittedName>
        <fullName evidence="2">Uncharacterized protein</fullName>
    </submittedName>
</protein>
<reference evidence="2 3" key="1">
    <citation type="submission" date="2013-11" db="EMBL/GenBank/DDBJ databases">
        <title>The Genome Sequence of Phytophthora parasitica P1569.</title>
        <authorList>
            <consortium name="The Broad Institute Genomics Platform"/>
            <person name="Russ C."/>
            <person name="Tyler B."/>
            <person name="Panabieres F."/>
            <person name="Shan W."/>
            <person name="Tripathy S."/>
            <person name="Grunwald N."/>
            <person name="Machado M."/>
            <person name="Johnson C.S."/>
            <person name="Arredondo F."/>
            <person name="Hong C."/>
            <person name="Coffey M."/>
            <person name="Young S.K."/>
            <person name="Zeng Q."/>
            <person name="Gargeya S."/>
            <person name="Fitzgerald M."/>
            <person name="Abouelleil A."/>
            <person name="Alvarado L."/>
            <person name="Chapman S.B."/>
            <person name="Gainer-Dewar J."/>
            <person name="Goldberg J."/>
            <person name="Griggs A."/>
            <person name="Gujja S."/>
            <person name="Hansen M."/>
            <person name="Howarth C."/>
            <person name="Imamovic A."/>
            <person name="Ireland A."/>
            <person name="Larimer J."/>
            <person name="McCowan C."/>
            <person name="Murphy C."/>
            <person name="Pearson M."/>
            <person name="Poon T.W."/>
            <person name="Priest M."/>
            <person name="Roberts A."/>
            <person name="Saif S."/>
            <person name="Shea T."/>
            <person name="Sykes S."/>
            <person name="Wortman J."/>
            <person name="Nusbaum C."/>
            <person name="Birren B."/>
        </authorList>
    </citation>
    <scope>NUCLEOTIDE SEQUENCE [LARGE SCALE GENOMIC DNA]</scope>
    <source>
        <strain evidence="2 3">P1569</strain>
    </source>
</reference>
<evidence type="ECO:0000313" key="2">
    <source>
        <dbReference type="EMBL" id="ETI56315.1"/>
    </source>
</evidence>
<dbReference type="Proteomes" id="UP000018721">
    <property type="component" value="Unassembled WGS sequence"/>
</dbReference>
<name>V9FXU6_PHYNI</name>
<proteinExistence type="predicted"/>
<keyword evidence="3" id="KW-1185">Reference proteome</keyword>
<dbReference type="AlphaFoldDB" id="V9FXU6"/>
<accession>V9FXU6</accession>
<dbReference type="EMBL" id="ANIZ01000169">
    <property type="protein sequence ID" value="ETI56315.1"/>
    <property type="molecule type" value="Genomic_DNA"/>
</dbReference>
<gene>
    <name evidence="2" type="ORF">F443_01117</name>
</gene>
<comment type="caution">
    <text evidence="2">The sequence shown here is derived from an EMBL/GenBank/DDBJ whole genome shotgun (WGS) entry which is preliminary data.</text>
</comment>
<sequence>MACGQEPTSSSDCHGQGGQSRDHSVLSHAPDSTHLPWYRTLPWHLFLDESVAQEPILSPKFGCHVDGPGVGCDASPAPDSTDLALRNSLVDDGLMSLRGWRGHEDGRDVSPVPGSANLTYADVMTTLQLVFGGVEAGSVLSVQLRELQVLIVETAVSGDKDVAAR</sequence>
<feature type="compositionally biased region" description="Polar residues" evidence="1">
    <location>
        <begin position="1"/>
        <end position="13"/>
    </location>
</feature>
<evidence type="ECO:0000256" key="1">
    <source>
        <dbReference type="SAM" id="MobiDB-lite"/>
    </source>
</evidence>
<evidence type="ECO:0000313" key="3">
    <source>
        <dbReference type="Proteomes" id="UP000018721"/>
    </source>
</evidence>
<dbReference type="HOGENOM" id="CLU_1614063_0_0_1"/>
<organism evidence="2 3">
    <name type="scientific">Phytophthora nicotianae P1569</name>
    <dbReference type="NCBI Taxonomy" id="1317065"/>
    <lineage>
        <taxon>Eukaryota</taxon>
        <taxon>Sar</taxon>
        <taxon>Stramenopiles</taxon>
        <taxon>Oomycota</taxon>
        <taxon>Peronosporomycetes</taxon>
        <taxon>Peronosporales</taxon>
        <taxon>Peronosporaceae</taxon>
        <taxon>Phytophthora</taxon>
    </lineage>
</organism>